<feature type="region of interest" description="Disordered" evidence="1">
    <location>
        <begin position="135"/>
        <end position="162"/>
    </location>
</feature>
<protein>
    <submittedName>
        <fullName evidence="2">Uncharacterized protein</fullName>
    </submittedName>
</protein>
<evidence type="ECO:0000313" key="3">
    <source>
        <dbReference type="Proteomes" id="UP000268094"/>
    </source>
</evidence>
<evidence type="ECO:0000256" key="1">
    <source>
        <dbReference type="SAM" id="MobiDB-lite"/>
    </source>
</evidence>
<feature type="compositionally biased region" description="Low complexity" evidence="1">
    <location>
        <begin position="24"/>
        <end position="37"/>
    </location>
</feature>
<keyword evidence="3" id="KW-1185">Reference proteome</keyword>
<dbReference type="Proteomes" id="UP000268094">
    <property type="component" value="Unassembled WGS sequence"/>
</dbReference>
<sequence>MSVTLPPSLQRPVQPRVEVTPSNQKPQAAAQQAELPQAKVVTSVETAPTAVQTEQATDAFAAQEAIQMLQGWASRFASGAGSAPESDALRVGQAGAPQEPAPEIGDWEEDASVVQQTKDKNCGAAVAVMLGNEKGTGKAQGASDTEKMDALDSRFTDGDGTTPIELSNMLANQGVKVTESSSKLDKNALDSALSRDGKAAVLVDSAKVDPKAKGGEKGQAHWVTVEGKDDQGRYKVKDPGTGKSVKMDADKLSDAVDTSLREHKTGGMVIVEGANGASEADIVGESNAKVATLANEEGGGSRAMANFGRESS</sequence>
<feature type="compositionally biased region" description="Basic and acidic residues" evidence="1">
    <location>
        <begin position="144"/>
        <end position="157"/>
    </location>
</feature>
<organism evidence="2 3">
    <name type="scientific">Corallococcus terminator</name>
    <dbReference type="NCBI Taxonomy" id="2316733"/>
    <lineage>
        <taxon>Bacteria</taxon>
        <taxon>Pseudomonadati</taxon>
        <taxon>Myxococcota</taxon>
        <taxon>Myxococcia</taxon>
        <taxon>Myxococcales</taxon>
        <taxon>Cystobacterineae</taxon>
        <taxon>Myxococcaceae</taxon>
        <taxon>Corallococcus</taxon>
    </lineage>
</organism>
<feature type="region of interest" description="Disordered" evidence="1">
    <location>
        <begin position="1"/>
        <end position="37"/>
    </location>
</feature>
<dbReference type="AlphaFoldDB" id="A0A3A8HSD6"/>
<feature type="region of interest" description="Disordered" evidence="1">
    <location>
        <begin position="77"/>
        <end position="104"/>
    </location>
</feature>
<dbReference type="EMBL" id="RAVZ01000617">
    <property type="protein sequence ID" value="RKG68153.1"/>
    <property type="molecule type" value="Genomic_DNA"/>
</dbReference>
<dbReference type="OrthoDB" id="5495214at2"/>
<name>A0A3A8HSD6_9BACT</name>
<evidence type="ECO:0000313" key="2">
    <source>
        <dbReference type="EMBL" id="RKG68153.1"/>
    </source>
</evidence>
<dbReference type="Gene3D" id="3.90.70.10">
    <property type="entry name" value="Cysteine proteinases"/>
    <property type="match status" value="1"/>
</dbReference>
<comment type="caution">
    <text evidence="2">The sequence shown here is derived from an EMBL/GenBank/DDBJ whole genome shotgun (WGS) entry which is preliminary data.</text>
</comment>
<gene>
    <name evidence="2" type="ORF">D7V88_40795</name>
</gene>
<reference evidence="3" key="1">
    <citation type="submission" date="2018-09" db="EMBL/GenBank/DDBJ databases">
        <authorList>
            <person name="Livingstone P.G."/>
            <person name="Whitworth D.E."/>
        </authorList>
    </citation>
    <scope>NUCLEOTIDE SEQUENCE [LARGE SCALE GENOMIC DNA]</scope>
    <source>
        <strain evidence="3">CA054A</strain>
    </source>
</reference>
<proteinExistence type="predicted"/>
<accession>A0A3A8HSD6</accession>